<proteinExistence type="predicted"/>
<dbReference type="AlphaFoldDB" id="A2D8P6"/>
<name>A2D8P6_TRIV3</name>
<evidence type="ECO:0000313" key="2">
    <source>
        <dbReference type="Proteomes" id="UP000001542"/>
    </source>
</evidence>
<keyword evidence="2" id="KW-1185">Reference proteome</keyword>
<sequence length="140" mass="17214">MVKRNLIDKNIFMPDQILSQISKMFKYNNRYLMSYWFIFKMIYEEFKPEKIDNISTVFNYFVYHEYGTILSFRKKPRFKYLNYISIYVHDVNNIFKAIMNDDIISFIGFTQDKDFDAEVRLKSYLYPLEKKSFHPTKDIR</sequence>
<dbReference type="VEuPathDB" id="TrichDB:TVAGG3_0392100"/>
<reference evidence="1" key="1">
    <citation type="submission" date="2006-10" db="EMBL/GenBank/DDBJ databases">
        <authorList>
            <person name="Amadeo P."/>
            <person name="Zhao Q."/>
            <person name="Wortman J."/>
            <person name="Fraser-Liggett C."/>
            <person name="Carlton J."/>
        </authorList>
    </citation>
    <scope>NUCLEOTIDE SEQUENCE</scope>
    <source>
        <strain evidence="1">G3</strain>
    </source>
</reference>
<evidence type="ECO:0000313" key="1">
    <source>
        <dbReference type="EMBL" id="EAY23295.1"/>
    </source>
</evidence>
<accession>A2D8P6</accession>
<dbReference type="EMBL" id="DS113179">
    <property type="protein sequence ID" value="EAY23295.1"/>
    <property type="molecule type" value="Genomic_DNA"/>
</dbReference>
<protein>
    <submittedName>
        <fullName evidence="1">Uncharacterized protein</fullName>
    </submittedName>
</protein>
<dbReference type="InParanoid" id="A2D8P6"/>
<dbReference type="Proteomes" id="UP000001542">
    <property type="component" value="Unassembled WGS sequence"/>
</dbReference>
<organism evidence="1 2">
    <name type="scientific">Trichomonas vaginalis (strain ATCC PRA-98 / G3)</name>
    <dbReference type="NCBI Taxonomy" id="412133"/>
    <lineage>
        <taxon>Eukaryota</taxon>
        <taxon>Metamonada</taxon>
        <taxon>Parabasalia</taxon>
        <taxon>Trichomonadida</taxon>
        <taxon>Trichomonadidae</taxon>
        <taxon>Trichomonas</taxon>
    </lineage>
</organism>
<reference evidence="1" key="2">
    <citation type="journal article" date="2007" name="Science">
        <title>Draft genome sequence of the sexually transmitted pathogen Trichomonas vaginalis.</title>
        <authorList>
            <person name="Carlton J.M."/>
            <person name="Hirt R.P."/>
            <person name="Silva J.C."/>
            <person name="Delcher A.L."/>
            <person name="Schatz M."/>
            <person name="Zhao Q."/>
            <person name="Wortman J.R."/>
            <person name="Bidwell S.L."/>
            <person name="Alsmark U.C.M."/>
            <person name="Besteiro S."/>
            <person name="Sicheritz-Ponten T."/>
            <person name="Noel C.J."/>
            <person name="Dacks J.B."/>
            <person name="Foster P.G."/>
            <person name="Simillion C."/>
            <person name="Van de Peer Y."/>
            <person name="Miranda-Saavedra D."/>
            <person name="Barton G.J."/>
            <person name="Westrop G.D."/>
            <person name="Mueller S."/>
            <person name="Dessi D."/>
            <person name="Fiori P.L."/>
            <person name="Ren Q."/>
            <person name="Paulsen I."/>
            <person name="Zhang H."/>
            <person name="Bastida-Corcuera F.D."/>
            <person name="Simoes-Barbosa A."/>
            <person name="Brown M.T."/>
            <person name="Hayes R.D."/>
            <person name="Mukherjee M."/>
            <person name="Okumura C.Y."/>
            <person name="Schneider R."/>
            <person name="Smith A.J."/>
            <person name="Vanacova S."/>
            <person name="Villalvazo M."/>
            <person name="Haas B.J."/>
            <person name="Pertea M."/>
            <person name="Feldblyum T.V."/>
            <person name="Utterback T.R."/>
            <person name="Shu C.L."/>
            <person name="Osoegawa K."/>
            <person name="de Jong P.J."/>
            <person name="Hrdy I."/>
            <person name="Horvathova L."/>
            <person name="Zubacova Z."/>
            <person name="Dolezal P."/>
            <person name="Malik S.B."/>
            <person name="Logsdon J.M. Jr."/>
            <person name="Henze K."/>
            <person name="Gupta A."/>
            <person name="Wang C.C."/>
            <person name="Dunne R.L."/>
            <person name="Upcroft J.A."/>
            <person name="Upcroft P."/>
            <person name="White O."/>
            <person name="Salzberg S.L."/>
            <person name="Tang P."/>
            <person name="Chiu C.-H."/>
            <person name="Lee Y.-S."/>
            <person name="Embley T.M."/>
            <person name="Coombs G.H."/>
            <person name="Mottram J.C."/>
            <person name="Tachezy J."/>
            <person name="Fraser-Liggett C.M."/>
            <person name="Johnson P.J."/>
        </authorList>
    </citation>
    <scope>NUCLEOTIDE SEQUENCE [LARGE SCALE GENOMIC DNA]</scope>
    <source>
        <strain evidence="1">G3</strain>
    </source>
</reference>
<dbReference type="KEGG" id="tva:5468857"/>
<dbReference type="RefSeq" id="XP_001584281.1">
    <property type="nucleotide sequence ID" value="XM_001584231.1"/>
</dbReference>
<dbReference type="PANTHER" id="PTHR24182:SF13">
    <property type="entry name" value="LD18443P"/>
    <property type="match status" value="1"/>
</dbReference>
<dbReference type="PANTHER" id="PTHR24182">
    <property type="entry name" value="ANKYRIN REPEAT AND SOCS BOX CONTAINING 4"/>
    <property type="match status" value="1"/>
</dbReference>
<gene>
    <name evidence="1" type="ORF">TVAG_186030</name>
</gene>